<reference evidence="12" key="1">
    <citation type="journal article" date="2019" name="Int. J. Syst. Evol. Microbiol.">
        <title>The Global Catalogue of Microorganisms (GCM) 10K type strain sequencing project: providing services to taxonomists for standard genome sequencing and annotation.</title>
        <authorList>
            <consortium name="The Broad Institute Genomics Platform"/>
            <consortium name="The Broad Institute Genome Sequencing Center for Infectious Disease"/>
            <person name="Wu L."/>
            <person name="Ma J."/>
        </authorList>
    </citation>
    <scope>NUCLEOTIDE SEQUENCE [LARGE SCALE GENOMIC DNA]</scope>
    <source>
        <strain evidence="12">CGMCC 1.19062</strain>
    </source>
</reference>
<evidence type="ECO:0000256" key="2">
    <source>
        <dbReference type="ARBA" id="ARBA00022729"/>
    </source>
</evidence>
<keyword evidence="12" id="KW-1185">Reference proteome</keyword>
<evidence type="ECO:0000256" key="1">
    <source>
        <dbReference type="ARBA" id="ARBA00022618"/>
    </source>
</evidence>
<dbReference type="InterPro" id="IPR050330">
    <property type="entry name" value="Bact_OuterMem_StrucFunc"/>
</dbReference>
<dbReference type="Pfam" id="PF00691">
    <property type="entry name" value="OmpA"/>
    <property type="match status" value="1"/>
</dbReference>
<dbReference type="PROSITE" id="PS51123">
    <property type="entry name" value="OMPA_2"/>
    <property type="match status" value="1"/>
</dbReference>
<dbReference type="NCBIfam" id="TIGR02802">
    <property type="entry name" value="Pal_lipo"/>
    <property type="match status" value="1"/>
</dbReference>
<feature type="signal peptide" evidence="9">
    <location>
        <begin position="1"/>
        <end position="20"/>
    </location>
</feature>
<organism evidence="11 12">
    <name type="scientific">Lacibacterium aquatile</name>
    <dbReference type="NCBI Taxonomy" id="1168082"/>
    <lineage>
        <taxon>Bacteria</taxon>
        <taxon>Pseudomonadati</taxon>
        <taxon>Pseudomonadota</taxon>
        <taxon>Alphaproteobacteria</taxon>
        <taxon>Rhodospirillales</taxon>
        <taxon>Rhodospirillaceae</taxon>
    </lineage>
</organism>
<keyword evidence="7 8" id="KW-0131">Cell cycle</keyword>
<gene>
    <name evidence="8 11" type="primary">pal</name>
    <name evidence="11" type="ORF">ACFSM5_12070</name>
</gene>
<evidence type="ECO:0000313" key="12">
    <source>
        <dbReference type="Proteomes" id="UP001597295"/>
    </source>
</evidence>
<evidence type="ECO:0000256" key="5">
    <source>
        <dbReference type="ARBA" id="ARBA00023237"/>
    </source>
</evidence>
<comment type="function">
    <text evidence="8">Part of the Tol-Pal system, which plays a role in outer membrane invagination during cell division and is important for maintaining outer membrane integrity.</text>
</comment>
<evidence type="ECO:0000256" key="8">
    <source>
        <dbReference type="HAMAP-Rule" id="MF_02204"/>
    </source>
</evidence>
<comment type="subunit">
    <text evidence="8">The Tol-Pal system is composed of five core proteins: the inner membrane proteins TolA, TolQ and TolR, the periplasmic protein TolB and the outer membrane protein Pal. They form a network linking the inner and outer membranes and the peptidoglycan layer.</text>
</comment>
<evidence type="ECO:0000313" key="11">
    <source>
        <dbReference type="EMBL" id="MFD2263627.1"/>
    </source>
</evidence>
<dbReference type="CDD" id="cd07185">
    <property type="entry name" value="OmpA_C-like"/>
    <property type="match status" value="1"/>
</dbReference>
<dbReference type="RefSeq" id="WP_379876651.1">
    <property type="nucleotide sequence ID" value="NZ_JBHUIP010000012.1"/>
</dbReference>
<evidence type="ECO:0000259" key="10">
    <source>
        <dbReference type="PROSITE" id="PS51123"/>
    </source>
</evidence>
<dbReference type="PROSITE" id="PS51257">
    <property type="entry name" value="PROKAR_LIPOPROTEIN"/>
    <property type="match status" value="1"/>
</dbReference>
<feature type="domain" description="OmpA-like" evidence="10">
    <location>
        <begin position="42"/>
        <end position="156"/>
    </location>
</feature>
<comment type="similarity">
    <text evidence="8">Belongs to the Pal lipoprotein family.</text>
</comment>
<accession>A0ABW5DRE9</accession>
<keyword evidence="5 8" id="KW-0998">Cell outer membrane</keyword>
<keyword evidence="1 8" id="KW-0132">Cell division</keyword>
<proteinExistence type="inferred from homology"/>
<dbReference type="EMBL" id="JBHUIP010000012">
    <property type="protein sequence ID" value="MFD2263627.1"/>
    <property type="molecule type" value="Genomic_DNA"/>
</dbReference>
<dbReference type="PANTHER" id="PTHR30329:SF21">
    <property type="entry name" value="LIPOPROTEIN YIAD-RELATED"/>
    <property type="match status" value="1"/>
</dbReference>
<comment type="subcellular location">
    <subcellularLocation>
        <location evidence="8">Cell outer membrane</location>
        <topology evidence="8">Lipid-anchor</topology>
    </subcellularLocation>
</comment>
<evidence type="ECO:0000256" key="9">
    <source>
        <dbReference type="SAM" id="SignalP"/>
    </source>
</evidence>
<comment type="caution">
    <text evidence="11">The sequence shown here is derived from an EMBL/GenBank/DDBJ whole genome shotgun (WGS) entry which is preliminary data.</text>
</comment>
<dbReference type="PRINTS" id="PR01021">
    <property type="entry name" value="OMPADOMAIN"/>
</dbReference>
<dbReference type="InterPro" id="IPR006664">
    <property type="entry name" value="OMP_bac"/>
</dbReference>
<dbReference type="InterPro" id="IPR039001">
    <property type="entry name" value="Pal"/>
</dbReference>
<dbReference type="InterPro" id="IPR036737">
    <property type="entry name" value="OmpA-like_sf"/>
</dbReference>
<keyword evidence="3 8" id="KW-0472">Membrane</keyword>
<feature type="chain" id="PRO_5046597796" description="Peptidoglycan-associated lipoprotein" evidence="9">
    <location>
        <begin position="21"/>
        <end position="156"/>
    </location>
</feature>
<sequence length="156" mass="17446">MGFRISSGMSLLAMTLAACAVEVIDPARPCACINPYQGPTLEGFQAEAGDKIFFAYDKIELTEDARRTLEKQAVWLRRYDKVRLRIEGHADERGTRDYNLALGERRATAQMQYLVALGIDPNRIETLSYGKERPAVPGDDEAAWAQNRRGVSIPQI</sequence>
<evidence type="ECO:0000256" key="3">
    <source>
        <dbReference type="ARBA" id="ARBA00023136"/>
    </source>
</evidence>
<keyword evidence="2 8" id="KW-0732">Signal</keyword>
<keyword evidence="6 8" id="KW-0449">Lipoprotein</keyword>
<evidence type="ECO:0000256" key="7">
    <source>
        <dbReference type="ARBA" id="ARBA00023306"/>
    </source>
</evidence>
<keyword evidence="4 8" id="KW-0564">Palmitate</keyword>
<evidence type="ECO:0000256" key="6">
    <source>
        <dbReference type="ARBA" id="ARBA00023288"/>
    </source>
</evidence>
<dbReference type="InterPro" id="IPR014169">
    <property type="entry name" value="Pal_lipo_C"/>
</dbReference>
<dbReference type="Proteomes" id="UP001597295">
    <property type="component" value="Unassembled WGS sequence"/>
</dbReference>
<dbReference type="PANTHER" id="PTHR30329">
    <property type="entry name" value="STATOR ELEMENT OF FLAGELLAR MOTOR COMPLEX"/>
    <property type="match status" value="1"/>
</dbReference>
<dbReference type="InterPro" id="IPR006665">
    <property type="entry name" value="OmpA-like"/>
</dbReference>
<evidence type="ECO:0000256" key="4">
    <source>
        <dbReference type="ARBA" id="ARBA00023139"/>
    </source>
</evidence>
<dbReference type="SUPFAM" id="SSF103088">
    <property type="entry name" value="OmpA-like"/>
    <property type="match status" value="1"/>
</dbReference>
<dbReference type="Gene3D" id="3.30.1330.60">
    <property type="entry name" value="OmpA-like domain"/>
    <property type="match status" value="1"/>
</dbReference>
<name>A0ABW5DRE9_9PROT</name>
<protein>
    <recommendedName>
        <fullName evidence="8">Peptidoglycan-associated lipoprotein</fullName>
        <shortName evidence="8">PAL</shortName>
    </recommendedName>
</protein>
<dbReference type="HAMAP" id="MF_02204">
    <property type="entry name" value="Pal"/>
    <property type="match status" value="1"/>
</dbReference>